<feature type="chain" id="PRO_5043475408" evidence="2">
    <location>
        <begin position="19"/>
        <end position="302"/>
    </location>
</feature>
<evidence type="ECO:0000256" key="2">
    <source>
        <dbReference type="SAM" id="SignalP"/>
    </source>
</evidence>
<keyword evidence="2" id="KW-0732">Signal</keyword>
<sequence>MLPLIVLILSSFITDCLTKPTTESTHSILQRLGFDQVQRPVINHHKKRVAQETTKARHHIDGYNSETDSHMFVVKLPPHHPYYSHLKPQKFENEVISKSSMNFRTNGKPSGVYHWNIPVLKNLPQSRFGASRVAQGDSKVYHVKILPNEYPKDYKEKEKAFNKLSKFKKQRFEDGSGINKIKQSSYHNNLRLYSIKNSIAQKDQSIPLKKLPESHFKFAEPTHSPAVQKTKHNKNYMHDKMNESLVRDAANAKDKRQRGPSYYQPALPKQNSFHKDFTGNGKPKSFYVIEKSNKATRYHRLF</sequence>
<proteinExistence type="predicted"/>
<feature type="signal peptide" evidence="2">
    <location>
        <begin position="1"/>
        <end position="18"/>
    </location>
</feature>
<dbReference type="AlphaFoldDB" id="A0AAW2I8A1"/>
<evidence type="ECO:0000256" key="1">
    <source>
        <dbReference type="SAM" id="MobiDB-lite"/>
    </source>
</evidence>
<evidence type="ECO:0000313" key="3">
    <source>
        <dbReference type="EMBL" id="KAL0278370.1"/>
    </source>
</evidence>
<gene>
    <name evidence="3" type="ORF">PYX00_000206</name>
</gene>
<dbReference type="EMBL" id="JARGDH010000001">
    <property type="protein sequence ID" value="KAL0278370.1"/>
    <property type="molecule type" value="Genomic_DNA"/>
</dbReference>
<comment type="caution">
    <text evidence="3">The sequence shown here is derived from an EMBL/GenBank/DDBJ whole genome shotgun (WGS) entry which is preliminary data.</text>
</comment>
<name>A0AAW2I8A1_9NEOP</name>
<accession>A0AAW2I8A1</accession>
<feature type="region of interest" description="Disordered" evidence="1">
    <location>
        <begin position="251"/>
        <end position="278"/>
    </location>
</feature>
<dbReference type="Pfam" id="PF16027">
    <property type="entry name" value="DUF4786"/>
    <property type="match status" value="1"/>
</dbReference>
<reference evidence="3" key="1">
    <citation type="journal article" date="2024" name="Gigascience">
        <title>Chromosome-level genome of the poultry shaft louse Menopon gallinae provides insight into the host-switching and adaptive evolution of parasitic lice.</title>
        <authorList>
            <person name="Xu Y."/>
            <person name="Ma L."/>
            <person name="Liu S."/>
            <person name="Liang Y."/>
            <person name="Liu Q."/>
            <person name="He Z."/>
            <person name="Tian L."/>
            <person name="Duan Y."/>
            <person name="Cai W."/>
            <person name="Li H."/>
            <person name="Song F."/>
        </authorList>
    </citation>
    <scope>NUCLEOTIDE SEQUENCE</scope>
    <source>
        <strain evidence="3">Cailab_2023a</strain>
    </source>
</reference>
<protein>
    <submittedName>
        <fullName evidence="3">Uncharacterized protein</fullName>
    </submittedName>
</protein>
<dbReference type="InterPro" id="IPR031983">
    <property type="entry name" value="DUF4786"/>
</dbReference>
<organism evidence="3">
    <name type="scientific">Menopon gallinae</name>
    <name type="common">poultry shaft louse</name>
    <dbReference type="NCBI Taxonomy" id="328185"/>
    <lineage>
        <taxon>Eukaryota</taxon>
        <taxon>Metazoa</taxon>
        <taxon>Ecdysozoa</taxon>
        <taxon>Arthropoda</taxon>
        <taxon>Hexapoda</taxon>
        <taxon>Insecta</taxon>
        <taxon>Pterygota</taxon>
        <taxon>Neoptera</taxon>
        <taxon>Paraneoptera</taxon>
        <taxon>Psocodea</taxon>
        <taxon>Troctomorpha</taxon>
        <taxon>Phthiraptera</taxon>
        <taxon>Amblycera</taxon>
        <taxon>Menoponidae</taxon>
        <taxon>Menopon</taxon>
    </lineage>
</organism>